<dbReference type="Proteomes" id="UP000275385">
    <property type="component" value="Unassembled WGS sequence"/>
</dbReference>
<dbReference type="AlphaFoldDB" id="A0A420YI44"/>
<keyword evidence="3" id="KW-1185">Reference proteome</keyword>
<gene>
    <name evidence="2" type="ORF">DL546_007002</name>
</gene>
<dbReference type="EMBL" id="QVQW01000008">
    <property type="protein sequence ID" value="RKU47568.1"/>
    <property type="molecule type" value="Genomic_DNA"/>
</dbReference>
<evidence type="ECO:0000256" key="1">
    <source>
        <dbReference type="SAM" id="MobiDB-lite"/>
    </source>
</evidence>
<organism evidence="2 3">
    <name type="scientific">Coniochaeta pulveracea</name>
    <dbReference type="NCBI Taxonomy" id="177199"/>
    <lineage>
        <taxon>Eukaryota</taxon>
        <taxon>Fungi</taxon>
        <taxon>Dikarya</taxon>
        <taxon>Ascomycota</taxon>
        <taxon>Pezizomycotina</taxon>
        <taxon>Sordariomycetes</taxon>
        <taxon>Sordariomycetidae</taxon>
        <taxon>Coniochaetales</taxon>
        <taxon>Coniochaetaceae</taxon>
        <taxon>Coniochaeta</taxon>
    </lineage>
</organism>
<evidence type="ECO:0000313" key="3">
    <source>
        <dbReference type="Proteomes" id="UP000275385"/>
    </source>
</evidence>
<comment type="caution">
    <text evidence="2">The sequence shown here is derived from an EMBL/GenBank/DDBJ whole genome shotgun (WGS) entry which is preliminary data.</text>
</comment>
<accession>A0A420YI44</accession>
<reference evidence="2 3" key="1">
    <citation type="submission" date="2018-08" db="EMBL/GenBank/DDBJ databases">
        <title>Draft genome of the lignicolous fungus Coniochaeta pulveracea.</title>
        <authorList>
            <person name="Borstlap C.J."/>
            <person name="De Witt R.N."/>
            <person name="Botha A."/>
            <person name="Volschenk H."/>
        </authorList>
    </citation>
    <scope>NUCLEOTIDE SEQUENCE [LARGE SCALE GENOMIC DNA]</scope>
    <source>
        <strain evidence="2 3">CAB683</strain>
    </source>
</reference>
<feature type="region of interest" description="Disordered" evidence="1">
    <location>
        <begin position="294"/>
        <end position="322"/>
    </location>
</feature>
<name>A0A420YI44_9PEZI</name>
<evidence type="ECO:0000313" key="2">
    <source>
        <dbReference type="EMBL" id="RKU47568.1"/>
    </source>
</evidence>
<sequence length="322" mass="34646">MAQPQVTDAMLDQLVFATHIASPAMLKNLSNGQLATYKLIANSIAVVKGYDTKRIQSTTSDTRLSDTISIEFTEEKYNIGGDSRRYFIFDTGEEIKTHIFDLLALCRSQDPSVLTTFVSTDSNMLAATGVSATTSPALREVMLLATHRTWELHELRPTPGHEDLIKHIVEGGPPSAAPETAPLREALASGGAGGPFLRRDVEAAMIRGGWRRPEVRGLQSLRRQAHGAEEEHGAKELVDALVGVGFLATRERREEAIRAAEACGSSTVMDHVRSAVSVEAASEVGAATAALTGSGSGIALTPQETGDSKVKQRSLWPFGRRL</sequence>
<proteinExistence type="predicted"/>
<protein>
    <submittedName>
        <fullName evidence="2">Uncharacterized protein</fullName>
    </submittedName>
</protein>